<gene>
    <name evidence="3" type="ORF">K9S39_22730</name>
</gene>
<evidence type="ECO:0000313" key="4">
    <source>
        <dbReference type="Proteomes" id="UP000830115"/>
    </source>
</evidence>
<evidence type="ECO:0000256" key="1">
    <source>
        <dbReference type="SAM" id="MobiDB-lite"/>
    </source>
</evidence>
<keyword evidence="4" id="KW-1185">Reference proteome</keyword>
<dbReference type="Gene3D" id="3.40.50.970">
    <property type="match status" value="1"/>
</dbReference>
<evidence type="ECO:0000259" key="2">
    <source>
        <dbReference type="Pfam" id="PF02775"/>
    </source>
</evidence>
<dbReference type="CDD" id="cd00568">
    <property type="entry name" value="TPP_enzymes"/>
    <property type="match status" value="1"/>
</dbReference>
<dbReference type="SUPFAM" id="SSF52518">
    <property type="entry name" value="Thiamin diphosphate-binding fold (THDP-binding)"/>
    <property type="match status" value="1"/>
</dbReference>
<proteinExistence type="predicted"/>
<dbReference type="Pfam" id="PF02775">
    <property type="entry name" value="TPP_enzyme_C"/>
    <property type="match status" value="1"/>
</dbReference>
<dbReference type="InterPro" id="IPR029061">
    <property type="entry name" value="THDP-binding"/>
</dbReference>
<dbReference type="Proteomes" id="UP000830115">
    <property type="component" value="Chromosome"/>
</dbReference>
<dbReference type="EMBL" id="CP086322">
    <property type="protein sequence ID" value="UQA94295.1"/>
    <property type="molecule type" value="Genomic_DNA"/>
</dbReference>
<evidence type="ECO:0000313" key="3">
    <source>
        <dbReference type="EMBL" id="UQA94295.1"/>
    </source>
</evidence>
<dbReference type="RefSeq" id="WP_248865166.1">
    <property type="nucleotide sequence ID" value="NZ_CP086322.1"/>
</dbReference>
<reference evidence="3" key="1">
    <citation type="submission" date="2021-10" db="EMBL/GenBank/DDBJ databases">
        <title>Streptomyces nigrumlapis sp.nov.,an antimicrobial producing actinobacterium isolated from Black Gobi rocks.</title>
        <authorList>
            <person name="Wen Y."/>
            <person name="Zhang W."/>
            <person name="Liu X.G."/>
        </authorList>
    </citation>
    <scope>NUCLEOTIDE SEQUENCE</scope>
    <source>
        <strain evidence="3">ST13-2-2</strain>
    </source>
</reference>
<name>A0ABY4M929_9ACTN</name>
<feature type="domain" description="Thiamine pyrophosphate enzyme TPP-binding" evidence="2">
    <location>
        <begin position="9"/>
        <end position="87"/>
    </location>
</feature>
<protein>
    <recommendedName>
        <fullName evidence="2">Thiamine pyrophosphate enzyme TPP-binding domain-containing protein</fullName>
    </recommendedName>
</protein>
<sequence length="112" mass="12036">MPPSPTHGPLLYVVLDNGGYGWLQTDLDRMSGTGVCFAFTADRPTATRSLADPYGLRHWRVDNPEDLDRVLGHAWQCCASGTAAVVEAGCPSPTARRGWPGPTVTSPLREDA</sequence>
<organism evidence="3 4">
    <name type="scientific">Streptomyces halobius</name>
    <dbReference type="NCBI Taxonomy" id="2879846"/>
    <lineage>
        <taxon>Bacteria</taxon>
        <taxon>Bacillati</taxon>
        <taxon>Actinomycetota</taxon>
        <taxon>Actinomycetes</taxon>
        <taxon>Kitasatosporales</taxon>
        <taxon>Streptomycetaceae</taxon>
        <taxon>Streptomyces</taxon>
    </lineage>
</organism>
<dbReference type="InterPro" id="IPR011766">
    <property type="entry name" value="TPP_enzyme_TPP-bd"/>
</dbReference>
<feature type="region of interest" description="Disordered" evidence="1">
    <location>
        <begin position="92"/>
        <end position="112"/>
    </location>
</feature>
<accession>A0ABY4M929</accession>